<keyword evidence="2" id="KW-1185">Reference proteome</keyword>
<dbReference type="Gene3D" id="3.60.10.10">
    <property type="entry name" value="Endonuclease/exonuclease/phosphatase"/>
    <property type="match status" value="1"/>
</dbReference>
<dbReference type="AlphaFoldDB" id="A0AAV7CUX1"/>
<dbReference type="InterPro" id="IPR036691">
    <property type="entry name" value="Endo/exonu/phosph_ase_sf"/>
</dbReference>
<reference evidence="1" key="1">
    <citation type="thesis" date="2020" institute="ProQuest LLC" country="789 East Eisenhower Parkway, Ann Arbor, MI, USA">
        <title>Comparative Genomics and Chromosome Evolution.</title>
        <authorList>
            <person name="Mudd A.B."/>
        </authorList>
    </citation>
    <scope>NUCLEOTIDE SEQUENCE</scope>
    <source>
        <strain evidence="1">237g6f4</strain>
        <tissue evidence="1">Blood</tissue>
    </source>
</reference>
<gene>
    <name evidence="1" type="ORF">GDO81_006158</name>
</gene>
<accession>A0AAV7CUX1</accession>
<protein>
    <submittedName>
        <fullName evidence="1">Uncharacterized protein</fullName>
    </submittedName>
</protein>
<dbReference type="EMBL" id="WNYA01000002">
    <property type="protein sequence ID" value="KAG8588927.1"/>
    <property type="molecule type" value="Genomic_DNA"/>
</dbReference>
<organism evidence="1 2">
    <name type="scientific">Engystomops pustulosus</name>
    <name type="common">Tungara frog</name>
    <name type="synonym">Physalaemus pustulosus</name>
    <dbReference type="NCBI Taxonomy" id="76066"/>
    <lineage>
        <taxon>Eukaryota</taxon>
        <taxon>Metazoa</taxon>
        <taxon>Chordata</taxon>
        <taxon>Craniata</taxon>
        <taxon>Vertebrata</taxon>
        <taxon>Euteleostomi</taxon>
        <taxon>Amphibia</taxon>
        <taxon>Batrachia</taxon>
        <taxon>Anura</taxon>
        <taxon>Neobatrachia</taxon>
        <taxon>Hyloidea</taxon>
        <taxon>Leptodactylidae</taxon>
        <taxon>Leiuperinae</taxon>
        <taxon>Engystomops</taxon>
    </lineage>
</organism>
<proteinExistence type="predicted"/>
<sequence length="104" mass="11631">MEKCSDCPVLSCGDYNCVMDGNLDRISADSSRKAVGASPLKRLCDEVGLMDVWRVKYLNKVAFSCFSNTHKAMSRIDLALCNSSCLDHIVKMKYEPNTTSDHYI</sequence>
<dbReference type="SUPFAM" id="SSF56219">
    <property type="entry name" value="DNase I-like"/>
    <property type="match status" value="1"/>
</dbReference>
<evidence type="ECO:0000313" key="1">
    <source>
        <dbReference type="EMBL" id="KAG8588927.1"/>
    </source>
</evidence>
<dbReference type="Proteomes" id="UP000824782">
    <property type="component" value="Unassembled WGS sequence"/>
</dbReference>
<comment type="caution">
    <text evidence="1">The sequence shown here is derived from an EMBL/GenBank/DDBJ whole genome shotgun (WGS) entry which is preliminary data.</text>
</comment>
<evidence type="ECO:0000313" key="2">
    <source>
        <dbReference type="Proteomes" id="UP000824782"/>
    </source>
</evidence>
<name>A0AAV7CUX1_ENGPU</name>